<gene>
    <name evidence="2" type="ORF">SAMN04488003_11380</name>
</gene>
<dbReference type="RefSeq" id="WP_089903283.1">
    <property type="nucleotide sequence ID" value="NZ_FOCI01000013.1"/>
</dbReference>
<keyword evidence="3" id="KW-1185">Reference proteome</keyword>
<dbReference type="OrthoDB" id="7860723at2"/>
<proteinExistence type="predicted"/>
<keyword evidence="1" id="KW-0732">Signal</keyword>
<accession>A0A1H8FNM8</accession>
<evidence type="ECO:0000313" key="3">
    <source>
        <dbReference type="Proteomes" id="UP000199585"/>
    </source>
</evidence>
<dbReference type="STRING" id="245187.SAMN04488003_11380"/>
<evidence type="ECO:0000313" key="2">
    <source>
        <dbReference type="EMBL" id="SEN33279.1"/>
    </source>
</evidence>
<dbReference type="EMBL" id="FOCI01000013">
    <property type="protein sequence ID" value="SEN33279.1"/>
    <property type="molecule type" value="Genomic_DNA"/>
</dbReference>
<dbReference type="AlphaFoldDB" id="A0A1H8FNM8"/>
<feature type="signal peptide" evidence="1">
    <location>
        <begin position="1"/>
        <end position="18"/>
    </location>
</feature>
<feature type="chain" id="PRO_5011749137" evidence="1">
    <location>
        <begin position="19"/>
        <end position="185"/>
    </location>
</feature>
<evidence type="ECO:0000256" key="1">
    <source>
        <dbReference type="SAM" id="SignalP"/>
    </source>
</evidence>
<dbReference type="Proteomes" id="UP000199585">
    <property type="component" value="Unassembled WGS sequence"/>
</dbReference>
<name>A0A1H8FNM8_9RHOB</name>
<protein>
    <submittedName>
        <fullName evidence="2">Uncharacterized protein</fullName>
    </submittedName>
</protein>
<reference evidence="2 3" key="1">
    <citation type="submission" date="2016-10" db="EMBL/GenBank/DDBJ databases">
        <authorList>
            <person name="de Groot N.N."/>
        </authorList>
    </citation>
    <scope>NUCLEOTIDE SEQUENCE [LARGE SCALE GENOMIC DNA]</scope>
    <source>
        <strain evidence="2 3">DSM 16213</strain>
    </source>
</reference>
<organism evidence="2 3">
    <name type="scientific">Loktanella fryxellensis</name>
    <dbReference type="NCBI Taxonomy" id="245187"/>
    <lineage>
        <taxon>Bacteria</taxon>
        <taxon>Pseudomonadati</taxon>
        <taxon>Pseudomonadota</taxon>
        <taxon>Alphaproteobacteria</taxon>
        <taxon>Rhodobacterales</taxon>
        <taxon>Roseobacteraceae</taxon>
        <taxon>Loktanella</taxon>
    </lineage>
</organism>
<sequence length="185" mass="19741">MRPIVILVALWSALPASAATLNLCWVGAGGYTMTGRMQVADAAMTAGRVLTEDDVQRFKITGYRDGRLLGTWDMVQARPGTTFHLRFDPATMTFPTGGSFDSNVSQGWNANGAVDDCGTPGFGWNSGNIGQDVCFDGTYIMDSTIDPKTPLFATYDPVSPDCGTTVPLSKALSRIRGLTANHASH</sequence>